<dbReference type="PANTHER" id="PTHR22911:SF6">
    <property type="entry name" value="SOLUTE CARRIER FAMILY 35 MEMBER G1"/>
    <property type="match status" value="1"/>
</dbReference>
<evidence type="ECO:0000256" key="1">
    <source>
        <dbReference type="ARBA" id="ARBA00004141"/>
    </source>
</evidence>
<protein>
    <submittedName>
        <fullName evidence="8">DMT family transporter</fullName>
    </submittedName>
</protein>
<keyword evidence="9" id="KW-1185">Reference proteome</keyword>
<feature type="transmembrane region" description="Helical" evidence="6">
    <location>
        <begin position="105"/>
        <end position="122"/>
    </location>
</feature>
<comment type="subcellular location">
    <subcellularLocation>
        <location evidence="1">Membrane</location>
        <topology evidence="1">Multi-pass membrane protein</topology>
    </subcellularLocation>
</comment>
<dbReference type="PANTHER" id="PTHR22911">
    <property type="entry name" value="ACYL-MALONYL CONDENSING ENZYME-RELATED"/>
    <property type="match status" value="1"/>
</dbReference>
<dbReference type="Proteomes" id="UP001375743">
    <property type="component" value="Unassembled WGS sequence"/>
</dbReference>
<dbReference type="EMBL" id="JBBLZC010000014">
    <property type="protein sequence ID" value="MEK0084398.1"/>
    <property type="molecule type" value="Genomic_DNA"/>
</dbReference>
<dbReference type="InterPro" id="IPR000620">
    <property type="entry name" value="EamA_dom"/>
</dbReference>
<evidence type="ECO:0000313" key="8">
    <source>
        <dbReference type="EMBL" id="MEK0084398.1"/>
    </source>
</evidence>
<feature type="domain" description="EamA" evidence="7">
    <location>
        <begin position="157"/>
        <end position="279"/>
    </location>
</feature>
<feature type="transmembrane region" description="Helical" evidence="6">
    <location>
        <begin position="156"/>
        <end position="174"/>
    </location>
</feature>
<dbReference type="InterPro" id="IPR037185">
    <property type="entry name" value="EmrE-like"/>
</dbReference>
<reference evidence="8 9" key="1">
    <citation type="submission" date="2024-01" db="EMBL/GenBank/DDBJ databases">
        <title>Multi-omics insights into the function and evolution of sodium benzoate biodegradation pathways in Benzoatithermus flavus gen. nov., sp. nov. from hot spring.</title>
        <authorList>
            <person name="Hu C.-J."/>
            <person name="Li W.-J."/>
        </authorList>
    </citation>
    <scope>NUCLEOTIDE SEQUENCE [LARGE SCALE GENOMIC DNA]</scope>
    <source>
        <strain evidence="8 9">SYSU G07066</strain>
    </source>
</reference>
<feature type="transmembrane region" description="Helical" evidence="6">
    <location>
        <begin position="243"/>
        <end position="261"/>
    </location>
</feature>
<keyword evidence="3 6" id="KW-0812">Transmembrane</keyword>
<name>A0ABU8XT56_9PROT</name>
<evidence type="ECO:0000313" key="9">
    <source>
        <dbReference type="Proteomes" id="UP001375743"/>
    </source>
</evidence>
<accession>A0ABU8XT56</accession>
<organism evidence="8 9">
    <name type="scientific">Benzoatithermus flavus</name>
    <dbReference type="NCBI Taxonomy" id="3108223"/>
    <lineage>
        <taxon>Bacteria</taxon>
        <taxon>Pseudomonadati</taxon>
        <taxon>Pseudomonadota</taxon>
        <taxon>Alphaproteobacteria</taxon>
        <taxon>Geminicoccales</taxon>
        <taxon>Geminicoccaceae</taxon>
        <taxon>Benzoatithermus</taxon>
    </lineage>
</organism>
<evidence type="ECO:0000256" key="2">
    <source>
        <dbReference type="ARBA" id="ARBA00009853"/>
    </source>
</evidence>
<dbReference type="Gene3D" id="1.10.3730.20">
    <property type="match status" value="1"/>
</dbReference>
<feature type="transmembrane region" description="Helical" evidence="6">
    <location>
        <begin position="73"/>
        <end position="93"/>
    </location>
</feature>
<keyword evidence="5 6" id="KW-0472">Membrane</keyword>
<evidence type="ECO:0000256" key="6">
    <source>
        <dbReference type="SAM" id="Phobius"/>
    </source>
</evidence>
<evidence type="ECO:0000256" key="4">
    <source>
        <dbReference type="ARBA" id="ARBA00022989"/>
    </source>
</evidence>
<evidence type="ECO:0000256" key="5">
    <source>
        <dbReference type="ARBA" id="ARBA00023136"/>
    </source>
</evidence>
<dbReference type="SUPFAM" id="SSF103481">
    <property type="entry name" value="Multidrug resistance efflux transporter EmrE"/>
    <property type="match status" value="2"/>
</dbReference>
<evidence type="ECO:0000256" key="3">
    <source>
        <dbReference type="ARBA" id="ARBA00022692"/>
    </source>
</evidence>
<keyword evidence="4 6" id="KW-1133">Transmembrane helix</keyword>
<feature type="domain" description="EamA" evidence="7">
    <location>
        <begin position="15"/>
        <end position="144"/>
    </location>
</feature>
<feature type="transmembrane region" description="Helical" evidence="6">
    <location>
        <begin position="40"/>
        <end position="61"/>
    </location>
</feature>
<dbReference type="Pfam" id="PF00892">
    <property type="entry name" value="EamA"/>
    <property type="match status" value="2"/>
</dbReference>
<comment type="similarity">
    <text evidence="2">Belongs to the drug/metabolite transporter (DMT) superfamily. 10 TMS drug/metabolite exporter (DME) (TC 2.A.7.3) family.</text>
</comment>
<feature type="transmembrane region" description="Helical" evidence="6">
    <location>
        <begin position="213"/>
        <end position="231"/>
    </location>
</feature>
<dbReference type="RefSeq" id="WP_418160246.1">
    <property type="nucleotide sequence ID" value="NZ_JBBLZC010000014.1"/>
</dbReference>
<evidence type="ECO:0000259" key="7">
    <source>
        <dbReference type="Pfam" id="PF00892"/>
    </source>
</evidence>
<feature type="transmembrane region" description="Helical" evidence="6">
    <location>
        <begin position="131"/>
        <end position="150"/>
    </location>
</feature>
<gene>
    <name evidence="8" type="ORF">U1T56_14670</name>
</gene>
<sequence length="310" mass="32673">MMRPVNGSGGVLVGTACIVAAWLLFSLHDAAIKLLVTELSPWQVLFARSAMILPLCVLIGGRRCTRNLAAAPARGQLVLGAVVYALAWVAYYAAARHLQLAELETIYYVSPVITTVLAILFLKEQVPLARWTALVVGFAGVVLACQPSAVRDVMPVAVLLLGAGLWAVAMILVRKTGCEVTTEAQMFLNGAVSLLLCGVAAPWWWTLPSPHELGLMALVGGAGFVAQYLLYEGIRRAPASVAAPLEYTGLLWSFVLGFLIWGDVPAGVVFAGAGLILLSGFALIALEWRQARSGAEGAAPPREAAVVAAS</sequence>
<feature type="transmembrane region" description="Helical" evidence="6">
    <location>
        <begin position="186"/>
        <end position="207"/>
    </location>
</feature>
<dbReference type="PROSITE" id="PS51257">
    <property type="entry name" value="PROKAR_LIPOPROTEIN"/>
    <property type="match status" value="1"/>
</dbReference>
<feature type="transmembrane region" description="Helical" evidence="6">
    <location>
        <begin position="267"/>
        <end position="286"/>
    </location>
</feature>
<comment type="caution">
    <text evidence="8">The sequence shown here is derived from an EMBL/GenBank/DDBJ whole genome shotgun (WGS) entry which is preliminary data.</text>
</comment>
<proteinExistence type="inferred from homology"/>